<gene>
    <name evidence="1" type="ORF">Amon02_001276400</name>
</gene>
<proteinExistence type="predicted"/>
<organism evidence="1 2">
    <name type="scientific">Ambrosiozyma monospora</name>
    <name type="common">Yeast</name>
    <name type="synonym">Endomycopsis monosporus</name>
    <dbReference type="NCBI Taxonomy" id="43982"/>
    <lineage>
        <taxon>Eukaryota</taxon>
        <taxon>Fungi</taxon>
        <taxon>Dikarya</taxon>
        <taxon>Ascomycota</taxon>
        <taxon>Saccharomycotina</taxon>
        <taxon>Pichiomycetes</taxon>
        <taxon>Pichiales</taxon>
        <taxon>Pichiaceae</taxon>
        <taxon>Ambrosiozyma</taxon>
    </lineage>
</organism>
<evidence type="ECO:0000313" key="2">
    <source>
        <dbReference type="Proteomes" id="UP001165064"/>
    </source>
</evidence>
<name>A0ACB5UBV7_AMBMO</name>
<protein>
    <submittedName>
        <fullName evidence="1">Unnamed protein product</fullName>
    </submittedName>
</protein>
<dbReference type="Proteomes" id="UP001165064">
    <property type="component" value="Unassembled WGS sequence"/>
</dbReference>
<dbReference type="EMBL" id="BSXS01015411">
    <property type="protein sequence ID" value="GMF06707.1"/>
    <property type="molecule type" value="Genomic_DNA"/>
</dbReference>
<sequence length="112" mass="12497">MNTTTSVGSGSEFTVASMSDSDLLNGGCSSLGKKKKKVLRKKLKLRHSTNNNSRRSKLQRQQHQLIDESCNGGVVDAPLILRGSSPLLLIFTLIGLFLFLYLQRMKWSDWVV</sequence>
<keyword evidence="2" id="KW-1185">Reference proteome</keyword>
<reference evidence="1" key="1">
    <citation type="submission" date="2023-04" db="EMBL/GenBank/DDBJ databases">
        <title>Ambrosiozyma monospora NBRC 10751.</title>
        <authorList>
            <person name="Ichikawa N."/>
            <person name="Sato H."/>
            <person name="Tonouchi N."/>
        </authorList>
    </citation>
    <scope>NUCLEOTIDE SEQUENCE</scope>
    <source>
        <strain evidence="1">NBRC 10751</strain>
    </source>
</reference>
<accession>A0ACB5UBV7</accession>
<comment type="caution">
    <text evidence="1">The sequence shown here is derived from an EMBL/GenBank/DDBJ whole genome shotgun (WGS) entry which is preliminary data.</text>
</comment>
<evidence type="ECO:0000313" key="1">
    <source>
        <dbReference type="EMBL" id="GMF06707.1"/>
    </source>
</evidence>